<keyword evidence="14" id="KW-1185">Reference proteome</keyword>
<dbReference type="CDD" id="cd04190">
    <property type="entry name" value="Chitin_synth_C"/>
    <property type="match status" value="1"/>
</dbReference>
<feature type="transmembrane region" description="Helical" evidence="11">
    <location>
        <begin position="1018"/>
        <end position="1037"/>
    </location>
</feature>
<dbReference type="EMBL" id="LT554999">
    <property type="protein sequence ID" value="SAM09242.1"/>
    <property type="molecule type" value="Genomic_DNA"/>
</dbReference>
<evidence type="ECO:0000259" key="12">
    <source>
        <dbReference type="Pfam" id="PF22997"/>
    </source>
</evidence>
<dbReference type="GO" id="GO:0004100">
    <property type="term" value="F:chitin synthase activity"/>
    <property type="evidence" value="ECO:0007669"/>
    <property type="project" value="UniProtKB-EC"/>
</dbReference>
<accession>A0A168T053</accession>
<evidence type="ECO:0000256" key="4">
    <source>
        <dbReference type="ARBA" id="ARBA00022676"/>
    </source>
</evidence>
<feature type="compositionally biased region" description="Low complexity" evidence="10">
    <location>
        <begin position="568"/>
        <end position="587"/>
    </location>
</feature>
<feature type="domain" description="Chitin synthase 4-like" evidence="12">
    <location>
        <begin position="334"/>
        <end position="412"/>
    </location>
</feature>
<dbReference type="GO" id="GO:0006031">
    <property type="term" value="P:chitin biosynthetic process"/>
    <property type="evidence" value="ECO:0007669"/>
    <property type="project" value="TreeGrafter"/>
</dbReference>
<dbReference type="OrthoDB" id="370884at2759"/>
<evidence type="ECO:0000313" key="14">
    <source>
        <dbReference type="Proteomes" id="UP000078561"/>
    </source>
</evidence>
<evidence type="ECO:0000256" key="11">
    <source>
        <dbReference type="SAM" id="Phobius"/>
    </source>
</evidence>
<keyword evidence="4" id="KW-0328">Glycosyltransferase</keyword>
<feature type="compositionally biased region" description="Polar residues" evidence="10">
    <location>
        <begin position="525"/>
        <end position="542"/>
    </location>
</feature>
<dbReference type="Proteomes" id="UP000078561">
    <property type="component" value="Unassembled WGS sequence"/>
</dbReference>
<feature type="compositionally biased region" description="Polar residues" evidence="10">
    <location>
        <begin position="486"/>
        <end position="509"/>
    </location>
</feature>
<keyword evidence="5" id="KW-0808">Transferase</keyword>
<feature type="compositionally biased region" description="Basic and acidic residues" evidence="10">
    <location>
        <begin position="127"/>
        <end position="140"/>
    </location>
</feature>
<dbReference type="EC" id="2.4.1.16" evidence="2"/>
<evidence type="ECO:0000256" key="6">
    <source>
        <dbReference type="ARBA" id="ARBA00022692"/>
    </source>
</evidence>
<feature type="transmembrane region" description="Helical" evidence="11">
    <location>
        <begin position="430"/>
        <end position="453"/>
    </location>
</feature>
<dbReference type="GO" id="GO:0005886">
    <property type="term" value="C:plasma membrane"/>
    <property type="evidence" value="ECO:0007669"/>
    <property type="project" value="UniProtKB-SubCell"/>
</dbReference>
<feature type="transmembrane region" description="Helical" evidence="11">
    <location>
        <begin position="185"/>
        <end position="205"/>
    </location>
</feature>
<dbReference type="InParanoid" id="A0A168T053"/>
<dbReference type="GO" id="GO:0030428">
    <property type="term" value="C:cell septum"/>
    <property type="evidence" value="ECO:0007669"/>
    <property type="project" value="TreeGrafter"/>
</dbReference>
<feature type="compositionally biased region" description="Low complexity" evidence="10">
    <location>
        <begin position="15"/>
        <end position="25"/>
    </location>
</feature>
<feature type="transmembrane region" description="Helical" evidence="11">
    <location>
        <begin position="149"/>
        <end position="169"/>
    </location>
</feature>
<evidence type="ECO:0000256" key="8">
    <source>
        <dbReference type="ARBA" id="ARBA00023136"/>
    </source>
</evidence>
<evidence type="ECO:0000256" key="10">
    <source>
        <dbReference type="SAM" id="MobiDB-lite"/>
    </source>
</evidence>
<dbReference type="PANTHER" id="PTHR22914">
    <property type="entry name" value="CHITIN SYNTHASE"/>
    <property type="match status" value="1"/>
</dbReference>
<feature type="region of interest" description="Disordered" evidence="10">
    <location>
        <begin position="1"/>
        <end position="140"/>
    </location>
</feature>
<feature type="compositionally biased region" description="Polar residues" evidence="10">
    <location>
        <begin position="52"/>
        <end position="70"/>
    </location>
</feature>
<protein>
    <recommendedName>
        <fullName evidence="2">chitin synthase</fullName>
        <ecNumber evidence="2">2.4.1.16</ecNumber>
    </recommendedName>
</protein>
<evidence type="ECO:0000256" key="7">
    <source>
        <dbReference type="ARBA" id="ARBA00022989"/>
    </source>
</evidence>
<dbReference type="STRING" id="4829.A0A168T053"/>
<name>A0A168T053_ABSGL</name>
<keyword evidence="3" id="KW-1003">Cell membrane</keyword>
<proteinExistence type="predicted"/>
<dbReference type="Pfam" id="PF03142">
    <property type="entry name" value="Chitin_synth_2"/>
    <property type="match status" value="1"/>
</dbReference>
<gene>
    <name evidence="13" type="primary">ABSGL_14916.1 scaffold 15133</name>
</gene>
<feature type="region of interest" description="Disordered" evidence="10">
    <location>
        <begin position="568"/>
        <end position="592"/>
    </location>
</feature>
<evidence type="ECO:0000256" key="3">
    <source>
        <dbReference type="ARBA" id="ARBA00022475"/>
    </source>
</evidence>
<evidence type="ECO:0000256" key="5">
    <source>
        <dbReference type="ARBA" id="ARBA00022679"/>
    </source>
</evidence>
<keyword evidence="6 11" id="KW-0812">Transmembrane</keyword>
<reference evidence="13" key="1">
    <citation type="submission" date="2016-04" db="EMBL/GenBank/DDBJ databases">
        <authorList>
            <person name="Evans L.H."/>
            <person name="Alamgir A."/>
            <person name="Owens N."/>
            <person name="Weber N.D."/>
            <person name="Virtaneva K."/>
            <person name="Barbian K."/>
            <person name="Babar A."/>
            <person name="Rosenke K."/>
        </authorList>
    </citation>
    <scope>NUCLEOTIDE SEQUENCE [LARGE SCALE GENOMIC DNA]</scope>
    <source>
        <strain evidence="13">CBS 101.48</strain>
    </source>
</reference>
<keyword evidence="9" id="KW-0325">Glycoprotein</keyword>
<evidence type="ECO:0000256" key="9">
    <source>
        <dbReference type="ARBA" id="ARBA00023180"/>
    </source>
</evidence>
<feature type="compositionally biased region" description="Polar residues" evidence="10">
    <location>
        <begin position="1"/>
        <end position="14"/>
    </location>
</feature>
<dbReference type="SUPFAM" id="SSF53448">
    <property type="entry name" value="Nucleotide-diphospho-sugar transferases"/>
    <property type="match status" value="1"/>
</dbReference>
<feature type="transmembrane region" description="Helical" evidence="11">
    <location>
        <begin position="995"/>
        <end position="1012"/>
    </location>
</feature>
<keyword evidence="7 11" id="KW-1133">Transmembrane helix</keyword>
<comment type="subcellular location">
    <subcellularLocation>
        <location evidence="1">Cell membrane</location>
        <topology evidence="1">Multi-pass membrane protein</topology>
    </subcellularLocation>
</comment>
<dbReference type="InterPro" id="IPR004835">
    <property type="entry name" value="Chitin_synth"/>
</dbReference>
<evidence type="ECO:0000256" key="1">
    <source>
        <dbReference type="ARBA" id="ARBA00004651"/>
    </source>
</evidence>
<dbReference type="PANTHER" id="PTHR22914:SF16">
    <property type="entry name" value="CHITIN SYNTHASE 3"/>
    <property type="match status" value="1"/>
</dbReference>
<keyword evidence="8 11" id="KW-0472">Membrane</keyword>
<organism evidence="13">
    <name type="scientific">Absidia glauca</name>
    <name type="common">Pin mould</name>
    <dbReference type="NCBI Taxonomy" id="4829"/>
    <lineage>
        <taxon>Eukaryota</taxon>
        <taxon>Fungi</taxon>
        <taxon>Fungi incertae sedis</taxon>
        <taxon>Mucoromycota</taxon>
        <taxon>Mucoromycotina</taxon>
        <taxon>Mucoromycetes</taxon>
        <taxon>Mucorales</taxon>
        <taxon>Cunninghamellaceae</taxon>
        <taxon>Absidia</taxon>
    </lineage>
</organism>
<feature type="transmembrane region" description="Helical" evidence="11">
    <location>
        <begin position="965"/>
        <end position="983"/>
    </location>
</feature>
<feature type="region of interest" description="Disordered" evidence="10">
    <location>
        <begin position="473"/>
        <end position="556"/>
    </location>
</feature>
<dbReference type="InterPro" id="IPR054295">
    <property type="entry name" value="CHS4-like_dom"/>
</dbReference>
<dbReference type="AlphaFoldDB" id="A0A168T053"/>
<dbReference type="Pfam" id="PF22997">
    <property type="entry name" value="CHS4"/>
    <property type="match status" value="1"/>
</dbReference>
<evidence type="ECO:0000256" key="2">
    <source>
        <dbReference type="ARBA" id="ARBA00012543"/>
    </source>
</evidence>
<dbReference type="InterPro" id="IPR029044">
    <property type="entry name" value="Nucleotide-diphossugar_trans"/>
</dbReference>
<evidence type="ECO:0000313" key="13">
    <source>
        <dbReference type="EMBL" id="SAM09242.1"/>
    </source>
</evidence>
<sequence>MDSPADTTMESVQHSSSPTSPSTTSGITGNDTLRRAKSLSRPERQRPRQGILRSTANGPVHPSPNTTIYHQHNHPRPQGQPMPDQLAQQLAQHRKDHIRQQRTTTQGLSKQDLDPASIPANQKARRPVGDRKSQGRKDRSASAVRTGSWAWFAFLITCCFPSCCIRVCFGKSNAMMRQAWREKITLVYIIVLLCLILAYLTYGLARTICPEQDDYHYYPHSTVLPNGQRVAFDTTTNGQYSIFGSLYPTDVVETYLHQNNVSITTDFGSLDLGPLFDGDLFGDCTSFFPPAFDRTDIDPCRLDHPYGGSSLMTNDGSCLSLKGLQAIYDPIDTVNFEWDEFDNPISNSNLMLFGNYVVNLTRYFNNYPPGTFGPQIEKVLQKSINRDGSYAMLYYKNGHHAMDCMIARFGVGVMQTDSSGCIVSTIVMNLMFSVIITMIVIRYLMAVLFQWIISRRLVKPGGRSNWLAWRSVQGGNADPENHRRSPGNSTYSTRYQSKSGTTTLKTATMPSPPSAVYQAPRYPTPRSSSAFNTSTASLSRPSSMLAPPTMVPGAHRDSLTTYHMNTQLQSSTTLPSTPSSSSLNTPPFVSPQSTSEIVQTELYTCMMVTCYSEGEDGLRITMDSLAETTYSNKHKIFFIIADGLIVGAGETRSTPDIIVHMMDLDPSMADPVPVSYLAIADGGKQLNMAKVYAGHYKNVPCVTIVKCGTPEEQSSSKPGNRGKRDSQLVLMSFFQRVLFDDRLSELDYDIFWKMTSLMNGVTPDKFELVLMVDADTKVLRDGLSFMVAAMANDITIMGLCGETRIANKTASWVTAIQVFEYYISHHYAKAFESLFGIVTCLPGCFSMYRIKAPKNGAWVPILANPDVVLEYNQNVVTTLHEKNLLLLGEDRFLSTLMLRTFPHRQMMFVPQAICKTVVPDEFKVLLSQRRRWINSTVHNLMELVLVSDLCGIACLSMQFSVLIDLIGTLVLPCAVIMTIYLVVTAAVSGHPQWQSIGLLASILGLPGILILVTTRKLIYIGWMIIYICAIPVWNFILPMYSFWHFDDFSWGATRVVVGDEKEKAGVHDDTGGIFDPTRLVMRKWQDWEAIRTGNPKLRSNNNSALSNDFVRSHSSMALLSPPPLDRNVASSVSMPSRHSLVP</sequence>